<accession>I2GF94</accession>
<reference evidence="2 3" key="1">
    <citation type="journal article" date="2012" name="J. Bacteriol.">
        <title>Genome Sequence of the Filamentous Bacterium Fibrisoma limi BUZ 3T.</title>
        <authorList>
            <person name="Filippini M."/>
            <person name="Qi W."/>
            <person name="Jaenicke S."/>
            <person name="Goesmann A."/>
            <person name="Smits T.H."/>
            <person name="Bagheri H.C."/>
        </authorList>
    </citation>
    <scope>NUCLEOTIDE SEQUENCE [LARGE SCALE GENOMIC DNA]</scope>
    <source>
        <strain evidence="3">BUZ 3T</strain>
    </source>
</reference>
<gene>
    <name evidence="2" type="ORF">BN8_01580</name>
</gene>
<comment type="caution">
    <text evidence="2">The sequence shown here is derived from an EMBL/GenBank/DDBJ whole genome shotgun (WGS) entry which is preliminary data.</text>
</comment>
<feature type="transmembrane region" description="Helical" evidence="1">
    <location>
        <begin position="27"/>
        <end position="44"/>
    </location>
</feature>
<proteinExistence type="predicted"/>
<keyword evidence="3" id="KW-1185">Reference proteome</keyword>
<sequence>MIVATTYLMKRIRDFYNEYKPYIFSDGWYYVFIVIFIILLFIFFS</sequence>
<dbReference type="AlphaFoldDB" id="I2GF94"/>
<dbReference type="EMBL" id="CAIT01000005">
    <property type="protein sequence ID" value="CCH52569.1"/>
    <property type="molecule type" value="Genomic_DNA"/>
</dbReference>
<keyword evidence="1" id="KW-0812">Transmembrane</keyword>
<protein>
    <submittedName>
        <fullName evidence="2">Uncharacterized protein</fullName>
    </submittedName>
</protein>
<dbReference type="eggNOG" id="ENOG5033FVB">
    <property type="taxonomic scope" value="Bacteria"/>
</dbReference>
<keyword evidence="1" id="KW-1133">Transmembrane helix</keyword>
<name>I2GF94_9BACT</name>
<evidence type="ECO:0000256" key="1">
    <source>
        <dbReference type="SAM" id="Phobius"/>
    </source>
</evidence>
<organism evidence="2 3">
    <name type="scientific">Fibrisoma limi BUZ 3</name>
    <dbReference type="NCBI Taxonomy" id="1185876"/>
    <lineage>
        <taxon>Bacteria</taxon>
        <taxon>Pseudomonadati</taxon>
        <taxon>Bacteroidota</taxon>
        <taxon>Cytophagia</taxon>
        <taxon>Cytophagales</taxon>
        <taxon>Spirosomataceae</taxon>
        <taxon>Fibrisoma</taxon>
    </lineage>
</organism>
<keyword evidence="1" id="KW-0472">Membrane</keyword>
<evidence type="ECO:0000313" key="3">
    <source>
        <dbReference type="Proteomes" id="UP000009309"/>
    </source>
</evidence>
<evidence type="ECO:0000313" key="2">
    <source>
        <dbReference type="EMBL" id="CCH52569.1"/>
    </source>
</evidence>
<dbReference type="Proteomes" id="UP000009309">
    <property type="component" value="Unassembled WGS sequence"/>
</dbReference>